<reference evidence="2" key="1">
    <citation type="submission" date="2024-02" db="EMBL/GenBank/DDBJ databases">
        <authorList>
            <consortium name="ELIXIR-Norway"/>
            <consortium name="Elixir Norway"/>
        </authorList>
    </citation>
    <scope>NUCLEOTIDE SEQUENCE</scope>
</reference>
<protein>
    <submittedName>
        <fullName evidence="2">Uncharacterized protein</fullName>
    </submittedName>
</protein>
<feature type="region of interest" description="Disordered" evidence="1">
    <location>
        <begin position="1"/>
        <end position="53"/>
    </location>
</feature>
<evidence type="ECO:0000313" key="2">
    <source>
        <dbReference type="EMBL" id="CAK9263631.1"/>
    </source>
</evidence>
<dbReference type="EMBL" id="OZ020111">
    <property type="protein sequence ID" value="CAK9263631.1"/>
    <property type="molecule type" value="Genomic_DNA"/>
</dbReference>
<keyword evidence="3" id="KW-1185">Reference proteome</keyword>
<sequence length="66" mass="7332">MDEHRETLPSSKCSRTPQPIAQRRNEAAAAEEDHEGSGAAGKNNLLKEGGRGDRLYRVKKGRCIRQ</sequence>
<evidence type="ECO:0000313" key="3">
    <source>
        <dbReference type="Proteomes" id="UP001497444"/>
    </source>
</evidence>
<gene>
    <name evidence="2" type="ORF">CSSPJE1EN1_LOCUS9109</name>
</gene>
<name>A0ABP0W9Z4_9BRYO</name>
<accession>A0ABP0W9Z4</accession>
<evidence type="ECO:0000256" key="1">
    <source>
        <dbReference type="SAM" id="MobiDB-lite"/>
    </source>
</evidence>
<feature type="compositionally biased region" description="Polar residues" evidence="1">
    <location>
        <begin position="8"/>
        <end position="19"/>
    </location>
</feature>
<proteinExistence type="predicted"/>
<organism evidence="2 3">
    <name type="scientific">Sphagnum jensenii</name>
    <dbReference type="NCBI Taxonomy" id="128206"/>
    <lineage>
        <taxon>Eukaryota</taxon>
        <taxon>Viridiplantae</taxon>
        <taxon>Streptophyta</taxon>
        <taxon>Embryophyta</taxon>
        <taxon>Bryophyta</taxon>
        <taxon>Sphagnophytina</taxon>
        <taxon>Sphagnopsida</taxon>
        <taxon>Sphagnales</taxon>
        <taxon>Sphagnaceae</taxon>
        <taxon>Sphagnum</taxon>
    </lineage>
</organism>
<dbReference type="Proteomes" id="UP001497444">
    <property type="component" value="Chromosome 16"/>
</dbReference>